<organism evidence="1 2">
    <name type="scientific">Amycolatopsis pithecellobii</name>
    <dbReference type="NCBI Taxonomy" id="664692"/>
    <lineage>
        <taxon>Bacteria</taxon>
        <taxon>Bacillati</taxon>
        <taxon>Actinomycetota</taxon>
        <taxon>Actinomycetes</taxon>
        <taxon>Pseudonocardiales</taxon>
        <taxon>Pseudonocardiaceae</taxon>
        <taxon>Amycolatopsis</taxon>
    </lineage>
</organism>
<gene>
    <name evidence="1" type="ORF">GKO32_34500</name>
</gene>
<protein>
    <recommendedName>
        <fullName evidence="3">ESX-1 secretion-associated protein</fullName>
    </recommendedName>
</protein>
<dbReference type="EMBL" id="WMBA01000086">
    <property type="protein sequence ID" value="MTD59059.1"/>
    <property type="molecule type" value="Genomic_DNA"/>
</dbReference>
<name>A0A6N7ZBH7_9PSEU</name>
<dbReference type="Proteomes" id="UP000440096">
    <property type="component" value="Unassembled WGS sequence"/>
</dbReference>
<evidence type="ECO:0000313" key="1">
    <source>
        <dbReference type="EMBL" id="MTD59059.1"/>
    </source>
</evidence>
<keyword evidence="2" id="KW-1185">Reference proteome</keyword>
<evidence type="ECO:0008006" key="3">
    <source>
        <dbReference type="Google" id="ProtNLM"/>
    </source>
</evidence>
<dbReference type="RefSeq" id="WP_312869065.1">
    <property type="nucleotide sequence ID" value="NZ_WMBA01000086.1"/>
</dbReference>
<accession>A0A6N7ZBH7</accession>
<dbReference type="SUPFAM" id="SSF140453">
    <property type="entry name" value="EsxAB dimer-like"/>
    <property type="match status" value="1"/>
</dbReference>
<sequence>MTGFEVDPGRLSRHAKEFDALVERAAGIAGELAHALDGAPWGGDVVGRSFAAAHAEPAAKALEQVKGVADGLGGVGGTFAAAARHYQAGDSAAADAIRGA</sequence>
<proteinExistence type="predicted"/>
<reference evidence="1 2" key="1">
    <citation type="submission" date="2019-11" db="EMBL/GenBank/DDBJ databases">
        <title>Draft genome of Amycolatopsis RM579.</title>
        <authorList>
            <person name="Duangmal K."/>
            <person name="Mingma R."/>
        </authorList>
    </citation>
    <scope>NUCLEOTIDE SEQUENCE [LARGE SCALE GENOMIC DNA]</scope>
    <source>
        <strain evidence="1 2">RM579</strain>
    </source>
</reference>
<dbReference type="InterPro" id="IPR036689">
    <property type="entry name" value="ESAT-6-like_sf"/>
</dbReference>
<comment type="caution">
    <text evidence="1">The sequence shown here is derived from an EMBL/GenBank/DDBJ whole genome shotgun (WGS) entry which is preliminary data.</text>
</comment>
<dbReference type="AlphaFoldDB" id="A0A6N7ZBH7"/>
<evidence type="ECO:0000313" key="2">
    <source>
        <dbReference type="Proteomes" id="UP000440096"/>
    </source>
</evidence>